<dbReference type="InterPro" id="IPR018816">
    <property type="entry name" value="Cactin_central"/>
</dbReference>
<comment type="similarity">
    <text evidence="1">Belongs to the CACTIN family.</text>
</comment>
<feature type="compositionally biased region" description="Gly residues" evidence="3">
    <location>
        <begin position="79"/>
        <end position="90"/>
    </location>
</feature>
<feature type="compositionally biased region" description="Basic residues" evidence="3">
    <location>
        <begin position="26"/>
        <end position="40"/>
    </location>
</feature>
<name>A0ABR1FEP3_9ASCO</name>
<gene>
    <name evidence="6" type="ORF">BZA70DRAFT_45430</name>
</gene>
<dbReference type="PANTHER" id="PTHR21737">
    <property type="entry name" value="POLYGLUTAMINE BINDING PROTEIN 1/MARVEL MEMBRANE-ASSOCIATING DOMAIN CONTAINING 3"/>
    <property type="match status" value="1"/>
</dbReference>
<proteinExistence type="inferred from homology"/>
<dbReference type="Pfam" id="PF09732">
    <property type="entry name" value="CactinC_cactus"/>
    <property type="match status" value="1"/>
</dbReference>
<evidence type="ECO:0000256" key="2">
    <source>
        <dbReference type="ARBA" id="ARBA00034534"/>
    </source>
</evidence>
<dbReference type="EMBL" id="JBBJBU010000001">
    <property type="protein sequence ID" value="KAK7208328.1"/>
    <property type="molecule type" value="Genomic_DNA"/>
</dbReference>
<organism evidence="6 7">
    <name type="scientific">Myxozyma melibiosi</name>
    <dbReference type="NCBI Taxonomy" id="54550"/>
    <lineage>
        <taxon>Eukaryota</taxon>
        <taxon>Fungi</taxon>
        <taxon>Dikarya</taxon>
        <taxon>Ascomycota</taxon>
        <taxon>Saccharomycotina</taxon>
        <taxon>Lipomycetes</taxon>
        <taxon>Lipomycetales</taxon>
        <taxon>Lipomycetaceae</taxon>
        <taxon>Myxozyma</taxon>
    </lineage>
</organism>
<evidence type="ECO:0000313" key="6">
    <source>
        <dbReference type="EMBL" id="KAK7208328.1"/>
    </source>
</evidence>
<dbReference type="GeneID" id="90040642"/>
<dbReference type="Pfam" id="PF10312">
    <property type="entry name" value="Cactin_mid"/>
    <property type="match status" value="1"/>
</dbReference>
<accession>A0ABR1FEP3</accession>
<dbReference type="PANTHER" id="PTHR21737:SF4">
    <property type="entry name" value="SPLICING FACTOR CACTIN"/>
    <property type="match status" value="1"/>
</dbReference>
<sequence>MSTTTREREGDSLSRSQHESSSSKDSHHRRHHHHHHRSSRHHDEPEDLSVTEQRNRTGRRPLPSPQLPQSNSRYQSSRGGSGGGYRGGSSSGSYRDRREDVSPRRRSRSPPSASYGNGRRRQIMGSEEEKQVKEWVEGEDSFALKQAKKGAVIRIKEGRARPVDWLALNLQTIDKEKDVYDEATFDTRELDIPVPYAVIEGLGLAEVEKLGSDVREYLRLERSKFNRDFWESMLVICNDTKQRLLAKRSDADHGALQPVSEDIENLLQGKDYDALVALESRVELLLSSDSAVDVDFWTALKEELLIRKAKAKLERIHAKIIQERVRMLKEEQAAEASSVVQEIEGRLKEKAVASEITYSADMDEVPKGENVKNVIEMKEFKARIESAQQSVERIGFIPLKAADAAVKAEDDGLSTNERLFEKEVAKSINENEEVFDNEADLGAPAQSTRIKPRYFNRVQMGFDWNKYNQTHYSADNPPPKIVQGYKFNIFYPELADSARAPTYRIIRDKVQQTDEEIAAGGQVNTCIIKFIAGEPYQDLAFRIVDREWNYSSKRENGFRSSFDKGILQLHFRFKKIFYRK</sequence>
<feature type="compositionally biased region" description="Low complexity" evidence="3">
    <location>
        <begin position="67"/>
        <end position="78"/>
    </location>
</feature>
<feature type="region of interest" description="Disordered" evidence="3">
    <location>
        <begin position="1"/>
        <end position="131"/>
    </location>
</feature>
<feature type="compositionally biased region" description="Basic and acidic residues" evidence="3">
    <location>
        <begin position="94"/>
        <end position="103"/>
    </location>
</feature>
<dbReference type="SMART" id="SM01050">
    <property type="entry name" value="CactinC_cactus"/>
    <property type="match status" value="1"/>
</dbReference>
<dbReference type="InterPro" id="IPR019134">
    <property type="entry name" value="Cactin_C"/>
</dbReference>
<dbReference type="Proteomes" id="UP001498771">
    <property type="component" value="Unassembled WGS sequence"/>
</dbReference>
<protein>
    <recommendedName>
        <fullName evidence="2">Splicing factor Cactin</fullName>
    </recommendedName>
</protein>
<feature type="compositionally biased region" description="Basic and acidic residues" evidence="3">
    <location>
        <begin position="1"/>
        <end position="25"/>
    </location>
</feature>
<evidence type="ECO:0000259" key="5">
    <source>
        <dbReference type="Pfam" id="PF10312"/>
    </source>
</evidence>
<evidence type="ECO:0000256" key="3">
    <source>
        <dbReference type="SAM" id="MobiDB-lite"/>
    </source>
</evidence>
<keyword evidence="7" id="KW-1185">Reference proteome</keyword>
<reference evidence="6 7" key="1">
    <citation type="submission" date="2024-03" db="EMBL/GenBank/DDBJ databases">
        <title>Genome-scale model development and genomic sequencing of the oleaginous clade Lipomyces.</title>
        <authorList>
            <consortium name="Lawrence Berkeley National Laboratory"/>
            <person name="Czajka J.J."/>
            <person name="Han Y."/>
            <person name="Kim J."/>
            <person name="Mondo S.J."/>
            <person name="Hofstad B.A."/>
            <person name="Robles A."/>
            <person name="Haridas S."/>
            <person name="Riley R."/>
            <person name="LaButti K."/>
            <person name="Pangilinan J."/>
            <person name="Andreopoulos W."/>
            <person name="Lipzen A."/>
            <person name="Yan J."/>
            <person name="Wang M."/>
            <person name="Ng V."/>
            <person name="Grigoriev I.V."/>
            <person name="Spatafora J.W."/>
            <person name="Magnuson J.K."/>
            <person name="Baker S.E."/>
            <person name="Pomraning K.R."/>
        </authorList>
    </citation>
    <scope>NUCLEOTIDE SEQUENCE [LARGE SCALE GENOMIC DNA]</scope>
    <source>
        <strain evidence="6 7">Phaff 52-87</strain>
    </source>
</reference>
<comment type="caution">
    <text evidence="6">The sequence shown here is derived from an EMBL/GenBank/DDBJ whole genome shotgun (WGS) entry which is preliminary data.</text>
</comment>
<dbReference type="RefSeq" id="XP_064771361.1">
    <property type="nucleotide sequence ID" value="XM_064915130.1"/>
</dbReference>
<feature type="domain" description="Splicing factor Cactin C-terminal" evidence="4">
    <location>
        <begin position="448"/>
        <end position="580"/>
    </location>
</feature>
<evidence type="ECO:0000313" key="7">
    <source>
        <dbReference type="Proteomes" id="UP001498771"/>
    </source>
</evidence>
<feature type="domain" description="Splicing factor cactin central" evidence="5">
    <location>
        <begin position="127"/>
        <end position="317"/>
    </location>
</feature>
<evidence type="ECO:0000259" key="4">
    <source>
        <dbReference type="Pfam" id="PF09732"/>
    </source>
</evidence>
<evidence type="ECO:0000256" key="1">
    <source>
        <dbReference type="ARBA" id="ARBA00006895"/>
    </source>
</evidence>